<evidence type="ECO:0000256" key="1">
    <source>
        <dbReference type="ARBA" id="ARBA00004651"/>
    </source>
</evidence>
<dbReference type="PANTHER" id="PTHR10037:SF62">
    <property type="entry name" value="SODIUM CHANNEL PROTEIN 60E"/>
    <property type="match status" value="1"/>
</dbReference>
<reference evidence="21" key="1">
    <citation type="journal article" date="2023" name="G3 (Bethesda)">
        <title>Whole genome assemblies of Zophobas morio and Tenebrio molitor.</title>
        <authorList>
            <person name="Kaur S."/>
            <person name="Stinson S.A."/>
            <person name="diCenzo G.C."/>
        </authorList>
    </citation>
    <scope>NUCLEOTIDE SEQUENCE</scope>
    <source>
        <strain evidence="21">QUZm001</strain>
    </source>
</reference>
<dbReference type="GO" id="GO:0005248">
    <property type="term" value="F:voltage-gated sodium channel activity"/>
    <property type="evidence" value="ECO:0007669"/>
    <property type="project" value="TreeGrafter"/>
</dbReference>
<feature type="domain" description="Ion transport" evidence="20">
    <location>
        <begin position="678"/>
        <end position="910"/>
    </location>
</feature>
<evidence type="ECO:0000256" key="8">
    <source>
        <dbReference type="ARBA" id="ARBA00022882"/>
    </source>
</evidence>
<dbReference type="SUPFAM" id="SSF81324">
    <property type="entry name" value="Voltage-gated potassium channels"/>
    <property type="match status" value="1"/>
</dbReference>
<feature type="transmembrane region" description="Helical" evidence="18">
    <location>
        <begin position="679"/>
        <end position="697"/>
    </location>
</feature>
<keyword evidence="19" id="KW-0732">Signal</keyword>
<dbReference type="PANTHER" id="PTHR10037">
    <property type="entry name" value="VOLTAGE-GATED CATION CHANNEL CALCIUM AND SODIUM"/>
    <property type="match status" value="1"/>
</dbReference>
<name>A0AA38I4F3_9CUCU</name>
<dbReference type="FunFam" id="1.10.287.70:FF:000370">
    <property type="entry name" value="Sodium channel protein 60E"/>
    <property type="match status" value="1"/>
</dbReference>
<evidence type="ECO:0000256" key="14">
    <source>
        <dbReference type="ARBA" id="ARBA00023180"/>
    </source>
</evidence>
<keyword evidence="13" id="KW-1015">Disulfide bond</keyword>
<dbReference type="Proteomes" id="UP001168821">
    <property type="component" value="Unassembled WGS sequence"/>
</dbReference>
<evidence type="ECO:0000256" key="19">
    <source>
        <dbReference type="SAM" id="SignalP"/>
    </source>
</evidence>
<keyword evidence="5" id="KW-0433">Leucine-rich repeat</keyword>
<evidence type="ECO:0000259" key="20">
    <source>
        <dbReference type="Pfam" id="PF00520"/>
    </source>
</evidence>
<dbReference type="InterPro" id="IPR027359">
    <property type="entry name" value="Volt_channel_dom_sf"/>
</dbReference>
<keyword evidence="12 18" id="KW-0472">Membrane</keyword>
<keyword evidence="11" id="KW-0406">Ion transport</keyword>
<dbReference type="SMART" id="SM00369">
    <property type="entry name" value="LRR_TYP"/>
    <property type="match status" value="5"/>
</dbReference>
<feature type="transmembrane region" description="Helical" evidence="18">
    <location>
        <begin position="920"/>
        <end position="943"/>
    </location>
</feature>
<keyword evidence="3" id="KW-0894">Sodium channel</keyword>
<dbReference type="InterPro" id="IPR043203">
    <property type="entry name" value="VGCC_Ca_Na"/>
</dbReference>
<evidence type="ECO:0000256" key="18">
    <source>
        <dbReference type="SAM" id="Phobius"/>
    </source>
</evidence>
<dbReference type="EMBL" id="JALNTZ010000006">
    <property type="protein sequence ID" value="KAJ3648011.1"/>
    <property type="molecule type" value="Genomic_DNA"/>
</dbReference>
<keyword evidence="8" id="KW-0851">Voltage-gated channel</keyword>
<feature type="transmembrane region" description="Helical" evidence="18">
    <location>
        <begin position="743"/>
        <end position="767"/>
    </location>
</feature>
<feature type="region of interest" description="Disordered" evidence="17">
    <location>
        <begin position="169"/>
        <end position="188"/>
    </location>
</feature>
<comment type="caution">
    <text evidence="21">The sequence shown here is derived from an EMBL/GenBank/DDBJ whole genome shotgun (WGS) entry which is preliminary data.</text>
</comment>
<dbReference type="AlphaFoldDB" id="A0AA38I4F3"/>
<dbReference type="InterPro" id="IPR001611">
    <property type="entry name" value="Leu-rich_rpt"/>
</dbReference>
<dbReference type="InterPro" id="IPR005821">
    <property type="entry name" value="Ion_trans_dom"/>
</dbReference>
<evidence type="ECO:0000313" key="21">
    <source>
        <dbReference type="EMBL" id="KAJ3648011.1"/>
    </source>
</evidence>
<evidence type="ECO:0000256" key="11">
    <source>
        <dbReference type="ARBA" id="ARBA00023065"/>
    </source>
</evidence>
<keyword evidence="6 18" id="KW-0812">Transmembrane</keyword>
<feature type="compositionally biased region" description="Low complexity" evidence="17">
    <location>
        <begin position="458"/>
        <end position="474"/>
    </location>
</feature>
<evidence type="ECO:0000256" key="2">
    <source>
        <dbReference type="ARBA" id="ARBA00022448"/>
    </source>
</evidence>
<feature type="region of interest" description="Disordered" evidence="17">
    <location>
        <begin position="442"/>
        <end position="599"/>
    </location>
</feature>
<organism evidence="21 22">
    <name type="scientific">Zophobas morio</name>
    <dbReference type="NCBI Taxonomy" id="2755281"/>
    <lineage>
        <taxon>Eukaryota</taxon>
        <taxon>Metazoa</taxon>
        <taxon>Ecdysozoa</taxon>
        <taxon>Arthropoda</taxon>
        <taxon>Hexapoda</taxon>
        <taxon>Insecta</taxon>
        <taxon>Pterygota</taxon>
        <taxon>Neoptera</taxon>
        <taxon>Endopterygota</taxon>
        <taxon>Coleoptera</taxon>
        <taxon>Polyphaga</taxon>
        <taxon>Cucujiformia</taxon>
        <taxon>Tenebrionidae</taxon>
        <taxon>Zophobas</taxon>
    </lineage>
</organism>
<feature type="compositionally biased region" description="Basic residues" evidence="17">
    <location>
        <begin position="446"/>
        <end position="457"/>
    </location>
</feature>
<keyword evidence="16" id="KW-0407">Ion channel</keyword>
<evidence type="ECO:0000313" key="22">
    <source>
        <dbReference type="Proteomes" id="UP001168821"/>
    </source>
</evidence>
<dbReference type="Gene3D" id="1.20.120.350">
    <property type="entry name" value="Voltage-gated potassium channels. Chain C"/>
    <property type="match status" value="1"/>
</dbReference>
<dbReference type="InterPro" id="IPR003591">
    <property type="entry name" value="Leu-rich_rpt_typical-subtyp"/>
</dbReference>
<protein>
    <recommendedName>
        <fullName evidence="20">Ion transport domain-containing protein</fullName>
    </recommendedName>
</protein>
<dbReference type="GO" id="GO:0019228">
    <property type="term" value="P:neuronal action potential"/>
    <property type="evidence" value="ECO:0007669"/>
    <property type="project" value="TreeGrafter"/>
</dbReference>
<keyword evidence="22" id="KW-1185">Reference proteome</keyword>
<feature type="transmembrane region" description="Helical" evidence="18">
    <location>
        <begin position="876"/>
        <end position="900"/>
    </location>
</feature>
<gene>
    <name evidence="21" type="ORF">Zmor_019847</name>
</gene>
<dbReference type="Gene3D" id="3.80.10.10">
    <property type="entry name" value="Ribonuclease Inhibitor"/>
    <property type="match status" value="2"/>
</dbReference>
<keyword evidence="2" id="KW-0813">Transport</keyword>
<feature type="chain" id="PRO_5041358448" description="Ion transport domain-containing protein" evidence="19">
    <location>
        <begin position="20"/>
        <end position="948"/>
    </location>
</feature>
<dbReference type="FunFam" id="1.20.120.350:FF:000019">
    <property type="entry name" value="Sodium channel protein"/>
    <property type="match status" value="1"/>
</dbReference>
<feature type="compositionally biased region" description="Pro residues" evidence="17">
    <location>
        <begin position="513"/>
        <end position="523"/>
    </location>
</feature>
<keyword evidence="14" id="KW-0325">Glycoprotein</keyword>
<evidence type="ECO:0000256" key="9">
    <source>
        <dbReference type="ARBA" id="ARBA00022989"/>
    </source>
</evidence>
<evidence type="ECO:0000256" key="15">
    <source>
        <dbReference type="ARBA" id="ARBA00023201"/>
    </source>
</evidence>
<feature type="compositionally biased region" description="Basic and acidic residues" evidence="17">
    <location>
        <begin position="475"/>
        <end position="484"/>
    </location>
</feature>
<keyword evidence="7" id="KW-0677">Repeat</keyword>
<evidence type="ECO:0000256" key="16">
    <source>
        <dbReference type="ARBA" id="ARBA00023303"/>
    </source>
</evidence>
<evidence type="ECO:0000256" key="4">
    <source>
        <dbReference type="ARBA" id="ARBA00022475"/>
    </source>
</evidence>
<keyword evidence="15" id="KW-0739">Sodium transport</keyword>
<sequence>MHALILLLIISLRVSLTVACHSFKDTNITVVSQVGEKYHTVVSGCLERKMFEATIAEIYVEKQVVPRLERDAVRHLWNLVVFGVSECGVGVVEAGLFRNVPRLREVRIVRNELKEVPKGVFSTLDQLEIVDLTHNEITKIEPEAFGNSTTLKQVTVAYNHLHLWRLLHPRPTRNRRPNPQRNHKNRTRSLRQLILKQVTVAYNHLHLWSADWFHNSTNLQTIGFQHNKIQVLPRRAFHDLPHLTTISFDYNELELIHPEAFAAIAHLKYLGLRYNRLKALNPRSFSRGLIIDRMAIDANYLNFLKTGLLASLEVKEMILNGNPWKCPCLDEIHQWLFQNNGTATTPDFCKGRDIPVCCSPSTYSHTCRETIDDELTGYYLGKLKLMSPPVNEHCARLDRERKKELVDHREDSTFSFDPSVLNVKKLSKHKIKKIDARKGVLLSSYTRKKTRRRKRNRSTNNPNKSPSSAAVDAANAKEEAKDSAKTSPKTGSRSVTPSPSPSPRHSRSSPRPQMLPLPLPPPKHVQLAGATLHPSNMLAPARPGLSSRQASSNSGEGNNRESSLDDSGVVDDHETEGDATSEDVASHVPQPPPRQRIEVTPVTVALSPKEIKVIKCNGVGSCKKKKHMYTLPPDYLSHIVVIDDQIPDRNCNGCEQCCVDYDGWLQFQQALYRIVRDPLFELAITVCIVLNTMFLAMEHHGMSEEMLKALDIGNKVFTSIFTFECCLKLMALSKEFFYCGWNIFDLIIVSASVLDLIFELVDGLSVLRGLRLLRVLKLAQSWITMKVLLSIIISTIGALGNLTFVLVIVIYIFAVIGMQLFSKDYTQDKFYPDPVPRWNFTDFFHSFMMIFRILCGEWIEPLWDCMRAESTEGPGTCLAIFLPTLVMGNFMVLNLFLALLLNSFNSEELKTRKEVPNSCTALACMPFMLFYVSFFFTGLLFFLDTQFM</sequence>
<dbReference type="GO" id="GO:0086010">
    <property type="term" value="P:membrane depolarization during action potential"/>
    <property type="evidence" value="ECO:0007669"/>
    <property type="project" value="TreeGrafter"/>
</dbReference>
<evidence type="ECO:0000256" key="10">
    <source>
        <dbReference type="ARBA" id="ARBA00023053"/>
    </source>
</evidence>
<feature type="signal peptide" evidence="19">
    <location>
        <begin position="1"/>
        <end position="19"/>
    </location>
</feature>
<evidence type="ECO:0000256" key="5">
    <source>
        <dbReference type="ARBA" id="ARBA00022614"/>
    </source>
</evidence>
<evidence type="ECO:0000256" key="17">
    <source>
        <dbReference type="SAM" id="MobiDB-lite"/>
    </source>
</evidence>
<accession>A0AA38I4F3</accession>
<keyword evidence="10" id="KW-0915">Sodium</keyword>
<evidence type="ECO:0000256" key="6">
    <source>
        <dbReference type="ARBA" id="ARBA00022692"/>
    </source>
</evidence>
<evidence type="ECO:0000256" key="7">
    <source>
        <dbReference type="ARBA" id="ARBA00022737"/>
    </source>
</evidence>
<dbReference type="GO" id="GO:0001518">
    <property type="term" value="C:voltage-gated sodium channel complex"/>
    <property type="evidence" value="ECO:0007669"/>
    <property type="project" value="TreeGrafter"/>
</dbReference>
<feature type="transmembrane region" description="Helical" evidence="18">
    <location>
        <begin position="787"/>
        <end position="818"/>
    </location>
</feature>
<keyword evidence="9 18" id="KW-1133">Transmembrane helix</keyword>
<keyword evidence="4" id="KW-1003">Cell membrane</keyword>
<proteinExistence type="predicted"/>
<dbReference type="Pfam" id="PF00520">
    <property type="entry name" value="Ion_trans"/>
    <property type="match status" value="1"/>
</dbReference>
<dbReference type="Gene3D" id="1.10.287.70">
    <property type="match status" value="1"/>
</dbReference>
<dbReference type="SUPFAM" id="SSF52058">
    <property type="entry name" value="L domain-like"/>
    <property type="match status" value="1"/>
</dbReference>
<comment type="subcellular location">
    <subcellularLocation>
        <location evidence="1">Cell membrane</location>
        <topology evidence="1">Multi-pass membrane protein</topology>
    </subcellularLocation>
</comment>
<evidence type="ECO:0000256" key="12">
    <source>
        <dbReference type="ARBA" id="ARBA00023136"/>
    </source>
</evidence>
<evidence type="ECO:0000256" key="3">
    <source>
        <dbReference type="ARBA" id="ARBA00022461"/>
    </source>
</evidence>
<dbReference type="PROSITE" id="PS51450">
    <property type="entry name" value="LRR"/>
    <property type="match status" value="1"/>
</dbReference>
<dbReference type="Pfam" id="PF13855">
    <property type="entry name" value="LRR_8"/>
    <property type="match status" value="2"/>
</dbReference>
<dbReference type="InterPro" id="IPR032675">
    <property type="entry name" value="LRR_dom_sf"/>
</dbReference>
<evidence type="ECO:0000256" key="13">
    <source>
        <dbReference type="ARBA" id="ARBA00023157"/>
    </source>
</evidence>